<dbReference type="CDD" id="cd02440">
    <property type="entry name" value="AdoMet_MTases"/>
    <property type="match status" value="1"/>
</dbReference>
<dbReference type="PANTHER" id="PTHR43464:SF19">
    <property type="entry name" value="UBIQUINONE BIOSYNTHESIS O-METHYLTRANSFERASE, MITOCHONDRIAL"/>
    <property type="match status" value="1"/>
</dbReference>
<sequence length="274" mass="29246">MTSTGRTTTWRELTSSDPEHSAHYAHRWERLEAEGRDIDGEARLVDALSPRGARILDAGAGTGRTGAYLAARGHHVTGVDIDPYLVDYARAHHPEVDWHVGDLAAEEPSWPTGPYDVIVSAGNVLTFIEPAHRVRALRTLRTCLAEGADAAPTAPAAPRTPPTTPADAPRPGRLIVGLGLDRGWDDDTFASDCARAGLSVQHRFSTWEADPFTRGRSGFLVAVLTAVTPPADTRGLPHTTPPAGRGEAASTPTTSPDTPRDDAPTSPDTHQEGR</sequence>
<keyword evidence="2 6" id="KW-0808">Transferase</keyword>
<dbReference type="GO" id="GO:0008168">
    <property type="term" value="F:methyltransferase activity"/>
    <property type="evidence" value="ECO:0007669"/>
    <property type="project" value="UniProtKB-KW"/>
</dbReference>
<dbReference type="GO" id="GO:0032259">
    <property type="term" value="P:methylation"/>
    <property type="evidence" value="ECO:0007669"/>
    <property type="project" value="UniProtKB-KW"/>
</dbReference>
<dbReference type="SUPFAM" id="SSF53335">
    <property type="entry name" value="S-adenosyl-L-methionine-dependent methyltransferases"/>
    <property type="match status" value="1"/>
</dbReference>
<keyword evidence="7" id="KW-1185">Reference proteome</keyword>
<evidence type="ECO:0000313" key="6">
    <source>
        <dbReference type="EMBL" id="RRQ01782.1"/>
    </source>
</evidence>
<proteinExistence type="predicted"/>
<feature type="compositionally biased region" description="Low complexity" evidence="4">
    <location>
        <begin position="248"/>
        <end position="257"/>
    </location>
</feature>
<feature type="region of interest" description="Disordered" evidence="4">
    <location>
        <begin position="149"/>
        <end position="174"/>
    </location>
</feature>
<evidence type="ECO:0000256" key="4">
    <source>
        <dbReference type="SAM" id="MobiDB-lite"/>
    </source>
</evidence>
<reference evidence="6 7" key="1">
    <citation type="submission" date="2018-01" db="EMBL/GenBank/DDBJ databases">
        <title>Twenty Corynebacterium bovis Genomes.</title>
        <authorList>
            <person name="Gulvik C.A."/>
        </authorList>
    </citation>
    <scope>NUCLEOTIDE SEQUENCE [LARGE SCALE GENOMIC DNA]</scope>
    <source>
        <strain evidence="6 7">16-2004</strain>
    </source>
</reference>
<keyword evidence="1 6" id="KW-0489">Methyltransferase</keyword>
<dbReference type="Gene3D" id="3.40.50.150">
    <property type="entry name" value="Vaccinia Virus protein VP39"/>
    <property type="match status" value="1"/>
</dbReference>
<feature type="region of interest" description="Disordered" evidence="4">
    <location>
        <begin position="230"/>
        <end position="274"/>
    </location>
</feature>
<comment type="caution">
    <text evidence="6">The sequence shown here is derived from an EMBL/GenBank/DDBJ whole genome shotgun (WGS) entry which is preliminary data.</text>
</comment>
<evidence type="ECO:0000259" key="5">
    <source>
        <dbReference type="Pfam" id="PF13649"/>
    </source>
</evidence>
<accession>A0A3R8PED5</accession>
<dbReference type="AlphaFoldDB" id="A0A3R8PED5"/>
<protein>
    <submittedName>
        <fullName evidence="6">SAM-dependent methyltransferase</fullName>
    </submittedName>
</protein>
<feature type="compositionally biased region" description="Basic and acidic residues" evidence="4">
    <location>
        <begin position="258"/>
        <end position="274"/>
    </location>
</feature>
<dbReference type="Pfam" id="PF13649">
    <property type="entry name" value="Methyltransf_25"/>
    <property type="match status" value="1"/>
</dbReference>
<dbReference type="InterPro" id="IPR029063">
    <property type="entry name" value="SAM-dependent_MTases_sf"/>
</dbReference>
<feature type="domain" description="Methyltransferase" evidence="5">
    <location>
        <begin position="55"/>
        <end position="147"/>
    </location>
</feature>
<dbReference type="RefSeq" id="WP_125175543.1">
    <property type="nucleotide sequence ID" value="NZ_JBHYBM010000166.1"/>
</dbReference>
<dbReference type="InterPro" id="IPR041698">
    <property type="entry name" value="Methyltransf_25"/>
</dbReference>
<feature type="region of interest" description="Disordered" evidence="4">
    <location>
        <begin position="1"/>
        <end position="21"/>
    </location>
</feature>
<evidence type="ECO:0000256" key="2">
    <source>
        <dbReference type="ARBA" id="ARBA00022679"/>
    </source>
</evidence>
<keyword evidence="3" id="KW-0949">S-adenosyl-L-methionine</keyword>
<dbReference type="EMBL" id="PQNQ01000050">
    <property type="protein sequence ID" value="RRQ01782.1"/>
    <property type="molecule type" value="Genomic_DNA"/>
</dbReference>
<evidence type="ECO:0000256" key="1">
    <source>
        <dbReference type="ARBA" id="ARBA00022603"/>
    </source>
</evidence>
<feature type="compositionally biased region" description="Polar residues" evidence="4">
    <location>
        <begin position="1"/>
        <end position="16"/>
    </location>
</feature>
<evidence type="ECO:0000256" key="3">
    <source>
        <dbReference type="ARBA" id="ARBA00022691"/>
    </source>
</evidence>
<organism evidence="6 7">
    <name type="scientific">Corynebacterium bovis</name>
    <dbReference type="NCBI Taxonomy" id="36808"/>
    <lineage>
        <taxon>Bacteria</taxon>
        <taxon>Bacillati</taxon>
        <taxon>Actinomycetota</taxon>
        <taxon>Actinomycetes</taxon>
        <taxon>Mycobacteriales</taxon>
        <taxon>Corynebacteriaceae</taxon>
        <taxon>Corynebacterium</taxon>
    </lineage>
</organism>
<dbReference type="Proteomes" id="UP000278422">
    <property type="component" value="Unassembled WGS sequence"/>
</dbReference>
<gene>
    <name evidence="6" type="ORF">CXF42_10485</name>
</gene>
<evidence type="ECO:0000313" key="7">
    <source>
        <dbReference type="Proteomes" id="UP000278422"/>
    </source>
</evidence>
<dbReference type="PANTHER" id="PTHR43464">
    <property type="entry name" value="METHYLTRANSFERASE"/>
    <property type="match status" value="1"/>
</dbReference>
<name>A0A3R8PED5_9CORY</name>